<protein>
    <recommendedName>
        <fullName evidence="4">HTH araC/xylS-type domain-containing protein</fullName>
    </recommendedName>
</protein>
<dbReference type="PANTHER" id="PTHR46796">
    <property type="entry name" value="HTH-TYPE TRANSCRIPTIONAL ACTIVATOR RHAS-RELATED"/>
    <property type="match status" value="1"/>
</dbReference>
<dbReference type="SUPFAM" id="SSF46689">
    <property type="entry name" value="Homeodomain-like"/>
    <property type="match status" value="2"/>
</dbReference>
<dbReference type="SUPFAM" id="SSF51215">
    <property type="entry name" value="Regulatory protein AraC"/>
    <property type="match status" value="1"/>
</dbReference>
<evidence type="ECO:0000313" key="6">
    <source>
        <dbReference type="Proteomes" id="UP000023541"/>
    </source>
</evidence>
<evidence type="ECO:0000256" key="3">
    <source>
        <dbReference type="ARBA" id="ARBA00023163"/>
    </source>
</evidence>
<dbReference type="InterPro" id="IPR050204">
    <property type="entry name" value="AraC_XylS_family_regulators"/>
</dbReference>
<dbReference type="OrthoDB" id="9813413at2"/>
<name>A0A023BXP0_9FLAO</name>
<proteinExistence type="predicted"/>
<dbReference type="InterPro" id="IPR020449">
    <property type="entry name" value="Tscrpt_reg_AraC-type_HTH"/>
</dbReference>
<dbReference type="PRINTS" id="PR00032">
    <property type="entry name" value="HTHARAC"/>
</dbReference>
<evidence type="ECO:0000259" key="4">
    <source>
        <dbReference type="PROSITE" id="PS01124"/>
    </source>
</evidence>
<evidence type="ECO:0000256" key="1">
    <source>
        <dbReference type="ARBA" id="ARBA00023015"/>
    </source>
</evidence>
<dbReference type="RefSeq" id="WP_034240839.1">
    <property type="nucleotide sequence ID" value="NZ_AQRA01000003.1"/>
</dbReference>
<dbReference type="Gene3D" id="1.10.10.60">
    <property type="entry name" value="Homeodomain-like"/>
    <property type="match status" value="2"/>
</dbReference>
<comment type="caution">
    <text evidence="5">The sequence shown here is derived from an EMBL/GenBank/DDBJ whole genome shotgun (WGS) entry which is preliminary data.</text>
</comment>
<feature type="domain" description="HTH araC/xylS-type" evidence="4">
    <location>
        <begin position="177"/>
        <end position="274"/>
    </location>
</feature>
<evidence type="ECO:0000256" key="2">
    <source>
        <dbReference type="ARBA" id="ARBA00023125"/>
    </source>
</evidence>
<dbReference type="Pfam" id="PF02311">
    <property type="entry name" value="AraC_binding"/>
    <property type="match status" value="1"/>
</dbReference>
<keyword evidence="6" id="KW-1185">Reference proteome</keyword>
<dbReference type="PANTHER" id="PTHR46796:SF2">
    <property type="entry name" value="TRANSCRIPTIONAL REGULATORY PROTEIN"/>
    <property type="match status" value="1"/>
</dbReference>
<keyword evidence="2" id="KW-0238">DNA-binding</keyword>
<dbReference type="InterPro" id="IPR037923">
    <property type="entry name" value="HTH-like"/>
</dbReference>
<dbReference type="Proteomes" id="UP000023541">
    <property type="component" value="Unassembled WGS sequence"/>
</dbReference>
<dbReference type="eggNOG" id="COG2207">
    <property type="taxonomic scope" value="Bacteria"/>
</dbReference>
<dbReference type="GO" id="GO:0003700">
    <property type="term" value="F:DNA-binding transcription factor activity"/>
    <property type="evidence" value="ECO:0007669"/>
    <property type="project" value="InterPro"/>
</dbReference>
<gene>
    <name evidence="5" type="ORF">ATO12_11630</name>
</gene>
<dbReference type="InterPro" id="IPR003313">
    <property type="entry name" value="AraC-bd"/>
</dbReference>
<dbReference type="SMART" id="SM00342">
    <property type="entry name" value="HTH_ARAC"/>
    <property type="match status" value="1"/>
</dbReference>
<dbReference type="GO" id="GO:0043565">
    <property type="term" value="F:sequence-specific DNA binding"/>
    <property type="evidence" value="ECO:0007669"/>
    <property type="project" value="InterPro"/>
</dbReference>
<dbReference type="InterPro" id="IPR009057">
    <property type="entry name" value="Homeodomain-like_sf"/>
</dbReference>
<dbReference type="Pfam" id="PF12833">
    <property type="entry name" value="HTH_18"/>
    <property type="match status" value="1"/>
</dbReference>
<dbReference type="PROSITE" id="PS01124">
    <property type="entry name" value="HTH_ARAC_FAMILY_2"/>
    <property type="match status" value="1"/>
</dbReference>
<organism evidence="5 6">
    <name type="scientific">Aquimarina atlantica</name>
    <dbReference type="NCBI Taxonomy" id="1317122"/>
    <lineage>
        <taxon>Bacteria</taxon>
        <taxon>Pseudomonadati</taxon>
        <taxon>Bacteroidota</taxon>
        <taxon>Flavobacteriia</taxon>
        <taxon>Flavobacteriales</taxon>
        <taxon>Flavobacteriaceae</taxon>
        <taxon>Aquimarina</taxon>
    </lineage>
</organism>
<sequence>MYDKNKHNNVQHFINNALDNLELFKGSFTSHQFKPHFHESYTIIFMDYGIGDYSNDSSNFILSTGSILVFNPYEVHTGKPVKNSPWNFLTMYVPIGIMKKAMGTLNSPIELPVFKENIITNKVLFKKGKAVFPNLIYNQHHPKSEYLLMDFLKELIQRYAHTEINNEPISEKFIVAKQIKEYLHNHYLEEVSIHDLSNLTGISQYGLIKSFKQHYQLPPHQYLVNLRIEKAKKLLTERLSATEVAYQSGFFDQSHFTRHFKKIIGITPKQFANKVIT</sequence>
<dbReference type="EMBL" id="AQRA01000003">
    <property type="protein sequence ID" value="EZH74413.1"/>
    <property type="molecule type" value="Genomic_DNA"/>
</dbReference>
<keyword evidence="3" id="KW-0804">Transcription</keyword>
<dbReference type="STRING" id="1317122.ATO12_11630"/>
<evidence type="ECO:0000313" key="5">
    <source>
        <dbReference type="EMBL" id="EZH74413.1"/>
    </source>
</evidence>
<reference evidence="5 6" key="1">
    <citation type="submission" date="2014-04" db="EMBL/GenBank/DDBJ databases">
        <title>Aquimarina sp. 22II-S11-z7 Genome Sequencing.</title>
        <authorList>
            <person name="Lai Q."/>
        </authorList>
    </citation>
    <scope>NUCLEOTIDE SEQUENCE [LARGE SCALE GENOMIC DNA]</scope>
    <source>
        <strain evidence="5 6">22II-S11-z7</strain>
    </source>
</reference>
<dbReference type="InterPro" id="IPR018060">
    <property type="entry name" value="HTH_AraC"/>
</dbReference>
<keyword evidence="1" id="KW-0805">Transcription regulation</keyword>
<accession>A0A023BXP0</accession>
<dbReference type="AlphaFoldDB" id="A0A023BXP0"/>